<evidence type="ECO:0000256" key="2">
    <source>
        <dbReference type="ARBA" id="ARBA00013133"/>
    </source>
</evidence>
<evidence type="ECO:0000256" key="1">
    <source>
        <dbReference type="ARBA" id="ARBA00006622"/>
    </source>
</evidence>
<dbReference type="GO" id="GO:0008198">
    <property type="term" value="F:ferrous iron binding"/>
    <property type="evidence" value="ECO:0007669"/>
    <property type="project" value="TreeGrafter"/>
</dbReference>
<proteinExistence type="inferred from homology"/>
<evidence type="ECO:0000256" key="5">
    <source>
        <dbReference type="ARBA" id="ARBA00023002"/>
    </source>
</evidence>
<dbReference type="SUPFAM" id="SSF51182">
    <property type="entry name" value="RmlC-like cupins"/>
    <property type="match status" value="1"/>
</dbReference>
<dbReference type="RefSeq" id="XP_002491864.1">
    <property type="nucleotide sequence ID" value="XM_002491819.1"/>
</dbReference>
<dbReference type="InterPro" id="IPR014710">
    <property type="entry name" value="RmlC-like_jellyroll"/>
</dbReference>
<evidence type="ECO:0000256" key="9">
    <source>
        <dbReference type="RuleBase" id="RU366010"/>
    </source>
</evidence>
<dbReference type="SMR" id="C4R260"/>
<gene>
    <name evidence="10" type="ordered locus">PAS_chr2-2_0322</name>
</gene>
<dbReference type="STRING" id="644223.C4R260"/>
<feature type="cross-link" description="3'-(S-cysteinyl)-tyrosine (Cys-Tyr)" evidence="7">
    <location>
        <begin position="103"/>
        <end position="169"/>
    </location>
</feature>
<sequence>MATKSHQRPKSISTFQDLIDSIRKHLGTPRQLESNEIDHVYLQEILKEYHSNEKEWEKYALSDPSKSYSRNGVENISCNANVLILVWQPGKSSFIHDHANAHCVMKILKGSLTEKLYKVQPLEEDENNLECFKETILHTNQVAYINDSIGLHKMVNADPNEIAVSLHLYTPPYAHLHGCSFYEEKNGKRHHVLMSKLYSWKGKKIIGINDSRVG</sequence>
<evidence type="ECO:0000256" key="8">
    <source>
        <dbReference type="PIRSR" id="PIRSR610300-51"/>
    </source>
</evidence>
<dbReference type="Pfam" id="PF05995">
    <property type="entry name" value="CDO_I"/>
    <property type="match status" value="1"/>
</dbReference>
<comment type="catalytic activity">
    <reaction evidence="9">
        <text>L-cysteine + O2 = 3-sulfino-L-alanine + H(+)</text>
        <dbReference type="Rhea" id="RHEA:20441"/>
        <dbReference type="ChEBI" id="CHEBI:15378"/>
        <dbReference type="ChEBI" id="CHEBI:15379"/>
        <dbReference type="ChEBI" id="CHEBI:35235"/>
        <dbReference type="ChEBI" id="CHEBI:61085"/>
        <dbReference type="EC" id="1.13.11.20"/>
    </reaction>
</comment>
<dbReference type="EC" id="1.13.11.20" evidence="2 9"/>
<dbReference type="eggNOG" id="KOG4064">
    <property type="taxonomic scope" value="Eukaryota"/>
</dbReference>
<dbReference type="Proteomes" id="UP000000314">
    <property type="component" value="Chromosome 2"/>
</dbReference>
<keyword evidence="5 9" id="KW-0560">Oxidoreductase</keyword>
<keyword evidence="11" id="KW-1185">Reference proteome</keyword>
<feature type="binding site" evidence="8">
    <location>
        <position position="96"/>
    </location>
    <ligand>
        <name>Fe cation</name>
        <dbReference type="ChEBI" id="CHEBI:24875"/>
        <note>catalytic</note>
    </ligand>
</feature>
<keyword evidence="3 8" id="KW-0479">Metal-binding</keyword>
<dbReference type="EMBL" id="FN392320">
    <property type="protein sequence ID" value="CAY69584.1"/>
    <property type="molecule type" value="Genomic_DNA"/>
</dbReference>
<accession>C4R260</accession>
<keyword evidence="7" id="KW-0883">Thioether bond</keyword>
<dbReference type="GO" id="GO:0017172">
    <property type="term" value="F:cysteine dioxygenase activity"/>
    <property type="evidence" value="ECO:0007669"/>
    <property type="project" value="UniProtKB-UniRule"/>
</dbReference>
<dbReference type="KEGG" id="ppa:PAS_chr2-2_0322"/>
<name>C4R260_KOMPG</name>
<evidence type="ECO:0000256" key="6">
    <source>
        <dbReference type="ARBA" id="ARBA00023004"/>
    </source>
</evidence>
<dbReference type="InterPro" id="IPR011051">
    <property type="entry name" value="RmlC_Cupin_sf"/>
</dbReference>
<evidence type="ECO:0000256" key="3">
    <source>
        <dbReference type="ARBA" id="ARBA00022723"/>
    </source>
</evidence>
<dbReference type="GeneID" id="8198222"/>
<comment type="cofactor">
    <cofactor evidence="9">
        <name>Fe cation</name>
        <dbReference type="ChEBI" id="CHEBI:24875"/>
    </cofactor>
    <text evidence="9">Binds 1 Fe cation per subunit.</text>
</comment>
<dbReference type="OrthoDB" id="543511at2759"/>
<feature type="binding site" evidence="8">
    <location>
        <position position="152"/>
    </location>
    <ligand>
        <name>Fe cation</name>
        <dbReference type="ChEBI" id="CHEBI:24875"/>
        <note>catalytic</note>
    </ligand>
</feature>
<dbReference type="AlphaFoldDB" id="C4R260"/>
<feature type="binding site" evidence="8">
    <location>
        <position position="98"/>
    </location>
    <ligand>
        <name>Fe cation</name>
        <dbReference type="ChEBI" id="CHEBI:24875"/>
        <note>catalytic</note>
    </ligand>
</feature>
<dbReference type="GO" id="GO:0019448">
    <property type="term" value="P:L-cysteine catabolic process"/>
    <property type="evidence" value="ECO:0007669"/>
    <property type="project" value="TreeGrafter"/>
</dbReference>
<keyword evidence="4 9" id="KW-0223">Dioxygenase</keyword>
<evidence type="ECO:0000256" key="4">
    <source>
        <dbReference type="ARBA" id="ARBA00022964"/>
    </source>
</evidence>
<dbReference type="CDD" id="cd10548">
    <property type="entry name" value="cupin_CDO"/>
    <property type="match status" value="1"/>
</dbReference>
<dbReference type="Gene3D" id="2.60.120.10">
    <property type="entry name" value="Jelly Rolls"/>
    <property type="match status" value="1"/>
</dbReference>
<organism evidence="10 11">
    <name type="scientific">Komagataella phaffii (strain GS115 / ATCC 20864)</name>
    <name type="common">Yeast</name>
    <name type="synonym">Pichia pastoris</name>
    <dbReference type="NCBI Taxonomy" id="644223"/>
    <lineage>
        <taxon>Eukaryota</taxon>
        <taxon>Fungi</taxon>
        <taxon>Dikarya</taxon>
        <taxon>Ascomycota</taxon>
        <taxon>Saccharomycotina</taxon>
        <taxon>Pichiomycetes</taxon>
        <taxon>Pichiales</taxon>
        <taxon>Pichiaceae</taxon>
        <taxon>Komagataella</taxon>
    </lineage>
</organism>
<evidence type="ECO:0000313" key="11">
    <source>
        <dbReference type="Proteomes" id="UP000000314"/>
    </source>
</evidence>
<evidence type="ECO:0000313" key="10">
    <source>
        <dbReference type="EMBL" id="CAY69584.1"/>
    </source>
</evidence>
<protein>
    <recommendedName>
        <fullName evidence="2 9">Cysteine dioxygenase</fullName>
        <ecNumber evidence="2 9">1.13.11.20</ecNumber>
    </recommendedName>
</protein>
<dbReference type="OMA" id="CIMKVLA"/>
<reference evidence="10 11" key="1">
    <citation type="journal article" date="2009" name="Nat. Biotechnol.">
        <title>Genome sequence of the recombinant protein production host Pichia pastoris.</title>
        <authorList>
            <person name="De Schutter K."/>
            <person name="Lin Y.C."/>
            <person name="Tiels P."/>
            <person name="Van Hecke A."/>
            <person name="Glinka S."/>
            <person name="Weber-Lehmann J."/>
            <person name="Rouze P."/>
            <person name="Van de Peer Y."/>
            <person name="Callewaert N."/>
        </authorList>
    </citation>
    <scope>NUCLEOTIDE SEQUENCE [LARGE SCALE GENOMIC DNA]</scope>
    <source>
        <strain evidence="11">GS115 / ATCC 20864</strain>
    </source>
</reference>
<keyword evidence="6 8" id="KW-0408">Iron</keyword>
<dbReference type="PANTHER" id="PTHR12918">
    <property type="entry name" value="CYSTEINE DIOXYGENASE"/>
    <property type="match status" value="1"/>
</dbReference>
<evidence type="ECO:0000256" key="7">
    <source>
        <dbReference type="PIRSR" id="PIRSR610300-50"/>
    </source>
</evidence>
<dbReference type="HOGENOM" id="CLU_079443_4_1_1"/>
<dbReference type="InParanoid" id="C4R260"/>
<dbReference type="InterPro" id="IPR010300">
    <property type="entry name" value="CDO_1"/>
</dbReference>
<comment type="similarity">
    <text evidence="1 9">Belongs to the cysteine dioxygenase family.</text>
</comment>
<dbReference type="PANTHER" id="PTHR12918:SF1">
    <property type="entry name" value="CYSTEINE DIOXYGENASE TYPE 1"/>
    <property type="match status" value="1"/>
</dbReference>